<proteinExistence type="predicted"/>
<protein>
    <submittedName>
        <fullName evidence="1">Aminoglycoside 2'-N-acetyltransferase</fullName>
    </submittedName>
</protein>
<evidence type="ECO:0000313" key="1">
    <source>
        <dbReference type="EMBL" id="MBB1247313.1"/>
    </source>
</evidence>
<dbReference type="EMBL" id="WMLF01000938">
    <property type="protein sequence ID" value="MBB1247313.1"/>
    <property type="molecule type" value="Genomic_DNA"/>
</dbReference>
<keyword evidence="2" id="KW-1185">Reference proteome</keyword>
<gene>
    <name evidence="1" type="ORF">GL263_27765</name>
</gene>
<evidence type="ECO:0000313" key="2">
    <source>
        <dbReference type="Proteomes" id="UP000766698"/>
    </source>
</evidence>
<reference evidence="2" key="1">
    <citation type="journal article" date="2020" name="Syst. Appl. Microbiol.">
        <title>Streptomyces alkaliterrae sp. nov., isolated from an alkaline soil, and emended descriptions of Streptomyces alkaliphilus, Streptomyces calidiresistens and Streptomyces durbertensis.</title>
        <authorList>
            <person name="Swiecimska M."/>
            <person name="Golinska P."/>
            <person name="Nouioui I."/>
            <person name="Wypij M."/>
            <person name="Rai M."/>
            <person name="Sangal V."/>
            <person name="Goodfellow M."/>
        </authorList>
    </citation>
    <scope>NUCLEOTIDE SEQUENCE [LARGE SCALE GENOMIC DNA]</scope>
    <source>
        <strain evidence="2">DSM 104538</strain>
    </source>
</reference>
<dbReference type="Gene3D" id="3.40.630.30">
    <property type="match status" value="1"/>
</dbReference>
<name>A0ABR6EPW9_9ACTN</name>
<accession>A0ABR6EPW9</accession>
<sequence length="69" mass="7443">MSGMRAVTAHTSELDAGTLQTARALVEEAFTVDFSGADWEHGLGGMHALVWEEGELVAHGSVVQRRLLH</sequence>
<dbReference type="Proteomes" id="UP000766698">
    <property type="component" value="Unassembled WGS sequence"/>
</dbReference>
<comment type="caution">
    <text evidence="1">The sequence shown here is derived from an EMBL/GenBank/DDBJ whole genome shotgun (WGS) entry which is preliminary data.</text>
</comment>
<feature type="non-terminal residue" evidence="1">
    <location>
        <position position="69"/>
    </location>
</feature>
<organism evidence="1 2">
    <name type="scientific">Streptomyces durbertensis</name>
    <dbReference type="NCBI Taxonomy" id="2448886"/>
    <lineage>
        <taxon>Bacteria</taxon>
        <taxon>Bacillati</taxon>
        <taxon>Actinomycetota</taxon>
        <taxon>Actinomycetes</taxon>
        <taxon>Kitasatosporales</taxon>
        <taxon>Streptomycetaceae</taxon>
        <taxon>Streptomyces</taxon>
    </lineage>
</organism>